<proteinExistence type="predicted"/>
<evidence type="ECO:0000313" key="3">
    <source>
        <dbReference type="Proteomes" id="UP001163293"/>
    </source>
</evidence>
<name>A0AAX3EKD3_PAEUR</name>
<keyword evidence="3" id="KW-1185">Reference proteome</keyword>
<dbReference type="AlphaFoldDB" id="A0AAX3EKD3"/>
<dbReference type="Proteomes" id="UP001163293">
    <property type="component" value="Chromosome"/>
</dbReference>
<dbReference type="RefSeq" id="WP_069695386.1">
    <property type="nucleotide sequence ID" value="NZ_CP043010.1"/>
</dbReference>
<evidence type="ECO:0000313" key="2">
    <source>
        <dbReference type="EMBL" id="UYV98448.1"/>
    </source>
</evidence>
<organism evidence="2 3">
    <name type="scientific">Paenarthrobacter ureafaciens</name>
    <dbReference type="NCBI Taxonomy" id="37931"/>
    <lineage>
        <taxon>Bacteria</taxon>
        <taxon>Bacillati</taxon>
        <taxon>Actinomycetota</taxon>
        <taxon>Actinomycetes</taxon>
        <taxon>Micrococcales</taxon>
        <taxon>Micrococcaceae</taxon>
        <taxon>Paenarthrobacter</taxon>
    </lineage>
</organism>
<protein>
    <submittedName>
        <fullName evidence="2">Uncharacterized protein</fullName>
    </submittedName>
</protein>
<reference evidence="2" key="1">
    <citation type="submission" date="2022-07" db="EMBL/GenBank/DDBJ databases">
        <authorList>
            <person name="Wu T."/>
        </authorList>
    </citation>
    <scope>NUCLEOTIDE SEQUENCE</scope>
    <source>
        <strain evidence="2">SD-1</strain>
    </source>
</reference>
<dbReference type="EMBL" id="CP101185">
    <property type="protein sequence ID" value="UYV98448.1"/>
    <property type="molecule type" value="Genomic_DNA"/>
</dbReference>
<evidence type="ECO:0000256" key="1">
    <source>
        <dbReference type="SAM" id="MobiDB-lite"/>
    </source>
</evidence>
<accession>A0AAX3EKD3</accession>
<feature type="compositionally biased region" description="Basic and acidic residues" evidence="1">
    <location>
        <begin position="36"/>
        <end position="45"/>
    </location>
</feature>
<gene>
    <name evidence="2" type="ORF">NL394_04255</name>
</gene>
<sequence length="168" mass="19004">MEINALTVQIQDKYRKELADFRKKVLGPEGQSHAGNQHESRRELPRFGPVRTLTDSKVDLTIVADTSDLDWFAEDPSLVGQRCITISIAGHHRLMGNRTSLPSGECDAWVQAILGLGWTEHVYRAGTVSGVAGRPSTVYYRLFLDAESNPRERPEKFKDKEMRPLREL</sequence>
<feature type="region of interest" description="Disordered" evidence="1">
    <location>
        <begin position="26"/>
        <end position="47"/>
    </location>
</feature>